<dbReference type="RefSeq" id="WP_090649707.1">
    <property type="nucleotide sequence ID" value="NZ_CBCRYE010000008.1"/>
</dbReference>
<protein>
    <submittedName>
        <fullName evidence="2">Uncharacterized protein</fullName>
    </submittedName>
</protein>
<feature type="transmembrane region" description="Helical" evidence="1">
    <location>
        <begin position="6"/>
        <end position="22"/>
    </location>
</feature>
<name>A0A1G4SVW9_9CAUL</name>
<sequence>MSWQVKFLLVFAIIVMGTVLYLKRQPAMDYARAAMAHKTSAVEGVAAATNNQDQAAHELWNAIAPCWSRLANAYTLPTRLKLSFDERGELATPPEIERDPNERITEQTLQSEALALQAVAACAPYRIGRNQQNVAVTLPSPNRPATTISDRR</sequence>
<dbReference type="OrthoDB" id="7174025at2"/>
<reference evidence="3" key="1">
    <citation type="submission" date="2016-10" db="EMBL/GenBank/DDBJ databases">
        <authorList>
            <person name="Varghese N."/>
            <person name="Submissions S."/>
        </authorList>
    </citation>
    <scope>NUCLEOTIDE SEQUENCE [LARGE SCALE GENOMIC DNA]</scope>
    <source>
        <strain evidence="3">CGMCC 1.3431</strain>
    </source>
</reference>
<keyword evidence="1" id="KW-1133">Transmembrane helix</keyword>
<evidence type="ECO:0000313" key="3">
    <source>
        <dbReference type="Proteomes" id="UP000199150"/>
    </source>
</evidence>
<keyword evidence="1" id="KW-0472">Membrane</keyword>
<keyword evidence="3" id="KW-1185">Reference proteome</keyword>
<dbReference type="Proteomes" id="UP000199150">
    <property type="component" value="Unassembled WGS sequence"/>
</dbReference>
<gene>
    <name evidence="2" type="ORF">SAMN02927928_3047</name>
</gene>
<dbReference type="AlphaFoldDB" id="A0A1G4SVW9"/>
<keyword evidence="1" id="KW-0812">Transmembrane</keyword>
<evidence type="ECO:0000313" key="2">
    <source>
        <dbReference type="EMBL" id="SCW73364.1"/>
    </source>
</evidence>
<evidence type="ECO:0000256" key="1">
    <source>
        <dbReference type="SAM" id="Phobius"/>
    </source>
</evidence>
<proteinExistence type="predicted"/>
<accession>A0A1G4SVW9</accession>
<dbReference type="STRING" id="260084.SAMN02927928_3047"/>
<organism evidence="2 3">
    <name type="scientific">Asticcacaulis taihuensis</name>
    <dbReference type="NCBI Taxonomy" id="260084"/>
    <lineage>
        <taxon>Bacteria</taxon>
        <taxon>Pseudomonadati</taxon>
        <taxon>Pseudomonadota</taxon>
        <taxon>Alphaproteobacteria</taxon>
        <taxon>Caulobacterales</taxon>
        <taxon>Caulobacteraceae</taxon>
        <taxon>Asticcacaulis</taxon>
    </lineage>
</organism>
<dbReference type="EMBL" id="FMTS01000005">
    <property type="protein sequence ID" value="SCW73364.1"/>
    <property type="molecule type" value="Genomic_DNA"/>
</dbReference>